<name>A0ACC7LF20_9FLAO</name>
<keyword evidence="2" id="KW-1185">Reference proteome</keyword>
<dbReference type="EMBL" id="JBHFPV010000001">
    <property type="protein sequence ID" value="MFH6602151.1"/>
    <property type="molecule type" value="Genomic_DNA"/>
</dbReference>
<dbReference type="Proteomes" id="UP001595191">
    <property type="component" value="Unassembled WGS sequence"/>
</dbReference>
<protein>
    <submittedName>
        <fullName evidence="1">T9SS type B sorting domain-containing protein</fullName>
    </submittedName>
</protein>
<comment type="caution">
    <text evidence="1">The sequence shown here is derived from an EMBL/GenBank/DDBJ whole genome shotgun (WGS) entry which is preliminary data.</text>
</comment>
<reference evidence="1" key="1">
    <citation type="submission" date="2024-09" db="EMBL/GenBank/DDBJ databases">
        <authorList>
            <person name="Liu J."/>
        </authorList>
    </citation>
    <scope>NUCLEOTIDE SEQUENCE</scope>
    <source>
        <strain evidence="1">NBU2967</strain>
    </source>
</reference>
<evidence type="ECO:0000313" key="1">
    <source>
        <dbReference type="EMBL" id="MFH6602151.1"/>
    </source>
</evidence>
<accession>A0ACC7LF20</accession>
<organism evidence="1 2">
    <name type="scientific">Meishania litoralis</name>
    <dbReference type="NCBI Taxonomy" id="3434685"/>
    <lineage>
        <taxon>Bacteria</taxon>
        <taxon>Pseudomonadati</taxon>
        <taxon>Bacteroidota</taxon>
        <taxon>Flavobacteriia</taxon>
        <taxon>Flavobacteriales</taxon>
        <taxon>Flavobacteriaceae</taxon>
        <taxon>Meishania</taxon>
    </lineage>
</organism>
<gene>
    <name evidence="1" type="ORF">ACEZ3G_01585</name>
</gene>
<evidence type="ECO:0000313" key="2">
    <source>
        <dbReference type="Proteomes" id="UP001595191"/>
    </source>
</evidence>
<proteinExistence type="predicted"/>
<sequence>MKKALVFLPKYQIVLFGCLLSVSLSVHCQDADGDGILDIDECEIYIPSQSFEDAVPYNNIPQGWVTSGHNGGYGWGTHDFPSSPANYTAIPDGNQFLYVNTQALHDIPTNTYTPVTKTLTLNAQNAVYSESGYIFTFWAGEGANYNVYRNDGTTFVQMGYGSDAASFTPIPDPNAELTINPNDTPQTTSLTDGIWTQFTIQFTIDATSPALGEGILIQISHTSGIDVFNPGPFINGYAGNYDDFHLMLDTDSDGIDNCSDTDADGDGCDDGQEAGWATLDASEIGCNNDIDNDGVLDGNAYVIDGVSGNPVTPLDQDSDNDGILDVDEGCNLGQGNGYDFEATAIADNPATVNTIEQYTDGVIDFWDLQTSGVGGNAIGVHYANVTNSVETIVPNTFYAPNYLSDADGVNNGPLPADNGKFAYINGTGTITQQPDPVRNPTIEEGNYILTIAVGDGLDYLNVFRNDGQTTLELGYDNGGTFTPLATRVIEGHETPNGLWTDFELTANIPPASPALGNLLLVRISHVEDLSKNQGAGNYDNIRIDFDYDGDGLADCYDWDSDNDGCGDVTEAGFTDDDKDGVLGTGVPTVDANGLVTSGTDGYTPLPVGHLIRSVGTAPVLNTAVADVNICLGDAAQFMVDVTAGGGGVMQYEWTVSTDGGTTFGAPLAETSNTLNFIPVLADDNNVYRVEYWADNYLCKEESQGVLTLIPNPTFTAVTAVSNAICPGEDAVFDLVGNPNDIVTYSLNSAAGIPLTLDATGAASVTVLAATTDIILDVVSVEDAITGCTITYTAPFTYTDTVTVNALPTFTENFTTCAPDLLSYDVDFTINTGTVTNTTAGTISGTTILGIPTGTDITVTVDNNGCIRTFNVTSPVCSCPTVEDPVNALNGAICEGDPNPALQVELPTTGLGDEIDWYTVPTGGTTIASGLSYTPTDTASGSYTYYAEARQQVSGCTSTNRLAVTLEITALPVAHVMATPIEACGFYELPPLPPGNAYYSNTGGPAGSGTLLNAGDQLTTSQDVYIFATSSTNGSCTDESVFRVDIFEIPVLVVDNTACAPDLMTYSVDFSVNTGIATASAGNLTGNTVTDIPTGTDVTITVTNGPCTESFIVTSPECNCPVVDAPINPTDGQTCPGDPNPMLTVELPAGGLGDDVNWFDSAVDGNLLAIGTGFTPAETNAGVHTYYAEALQMVSGCTSSVRLPVTLTIIDAALPTTVEVEVSMAGANGSTTNMVKIIADSSTGDTSLFEYSLDDPNGPYQTSNTFRDVTGGLHTAYIRSTTGCGTTLTSEPFLVINAMKFFTPNSDGFNDFWIIEGLNDQTNITNAYINIFDRYGKLLRQLNPQELGWDGIFNGNAMPESDYWFKAGYTDVSTNEVIRFNGHFTLKR</sequence>